<accession>K9UQT9</accession>
<dbReference type="Proteomes" id="UP000010366">
    <property type="component" value="Chromosome"/>
</dbReference>
<dbReference type="HOGENOM" id="CLU_1692338_0_0_3"/>
<gene>
    <name evidence="1" type="ORF">Cha6605_5955</name>
</gene>
<dbReference type="KEGG" id="cmp:Cha6605_5955"/>
<reference evidence="1 2" key="1">
    <citation type="submission" date="2012-05" db="EMBL/GenBank/DDBJ databases">
        <title>Finished chromosome of genome of Chamaesiphon sp. PCC 6605.</title>
        <authorList>
            <consortium name="US DOE Joint Genome Institute"/>
            <person name="Gugger M."/>
            <person name="Coursin T."/>
            <person name="Rippka R."/>
            <person name="Tandeau De Marsac N."/>
            <person name="Huntemann M."/>
            <person name="Wei C.-L."/>
            <person name="Han J."/>
            <person name="Detter J.C."/>
            <person name="Han C."/>
            <person name="Tapia R."/>
            <person name="Chen A."/>
            <person name="Kyrpides N."/>
            <person name="Mavromatis K."/>
            <person name="Markowitz V."/>
            <person name="Szeto E."/>
            <person name="Ivanova N."/>
            <person name="Pagani I."/>
            <person name="Pati A."/>
            <person name="Goodwin L."/>
            <person name="Nordberg H.P."/>
            <person name="Cantor M.N."/>
            <person name="Hua S.X."/>
            <person name="Woyke T."/>
            <person name="Kerfeld C.A."/>
        </authorList>
    </citation>
    <scope>NUCLEOTIDE SEQUENCE [LARGE SCALE GENOMIC DNA]</scope>
    <source>
        <strain evidence="2">ATCC 27169 / PCC 6605</strain>
    </source>
</reference>
<protein>
    <submittedName>
        <fullName evidence="1">Uncharacterized protein</fullName>
    </submittedName>
</protein>
<evidence type="ECO:0000313" key="2">
    <source>
        <dbReference type="Proteomes" id="UP000010366"/>
    </source>
</evidence>
<organism evidence="1 2">
    <name type="scientific">Chamaesiphon minutus (strain ATCC 27169 / PCC 6605)</name>
    <dbReference type="NCBI Taxonomy" id="1173020"/>
    <lineage>
        <taxon>Bacteria</taxon>
        <taxon>Bacillati</taxon>
        <taxon>Cyanobacteriota</taxon>
        <taxon>Cyanophyceae</taxon>
        <taxon>Gomontiellales</taxon>
        <taxon>Chamaesiphonaceae</taxon>
        <taxon>Chamaesiphon</taxon>
    </lineage>
</organism>
<dbReference type="AlphaFoldDB" id="K9UQT9"/>
<evidence type="ECO:0000313" key="1">
    <source>
        <dbReference type="EMBL" id="AFY96801.1"/>
    </source>
</evidence>
<sequence>MVFFDLSLSNVIFPFLFLLKGYGRSKCRKGVTKIENVQNDELSAVRSMAATLIASARNILYLPIAPNNCNSEECLVRMPCAWYQRRWQYPLWENGLKLFGAIDASKLSGITYADAKMAIFKFRSRHEIYGNMQVGPLLRTGTLLSVSSLVGTRGC</sequence>
<proteinExistence type="predicted"/>
<keyword evidence="2" id="KW-1185">Reference proteome</keyword>
<dbReference type="STRING" id="1173020.Cha6605_5955"/>
<dbReference type="EMBL" id="CP003600">
    <property type="protein sequence ID" value="AFY96801.1"/>
    <property type="molecule type" value="Genomic_DNA"/>
</dbReference>
<name>K9UQT9_CHAP6</name>